<dbReference type="OMA" id="EYQEGWI"/>
<feature type="non-terminal residue" evidence="1">
    <location>
        <position position="1"/>
    </location>
</feature>
<dbReference type="Proteomes" id="UP000654075">
    <property type="component" value="Unassembled WGS sequence"/>
</dbReference>
<dbReference type="OrthoDB" id="413787at2759"/>
<evidence type="ECO:0000313" key="2">
    <source>
        <dbReference type="Proteomes" id="UP000654075"/>
    </source>
</evidence>
<gene>
    <name evidence="1" type="ORF">PGLA1383_LOCUS50769</name>
</gene>
<sequence>AAAGSSELPEWMLVRAPAEEDIEIMGDKPLEYKDGWLHTPSSSLKVAELQLGDKVAARIDVPSHPVLDSLRALPPFKGGRKLPDWIVASVCELHTGKVGGVVKRGRFLVQRPSGAMPERIATEAAMLQVPKERARRTVLAAILGLGLSTLMGGLLHARA</sequence>
<protein>
    <submittedName>
        <fullName evidence="1">Uncharacterized protein</fullName>
    </submittedName>
</protein>
<name>A0A813HC92_POLGL</name>
<keyword evidence="2" id="KW-1185">Reference proteome</keyword>
<organism evidence="1 2">
    <name type="scientific">Polarella glacialis</name>
    <name type="common">Dinoflagellate</name>
    <dbReference type="NCBI Taxonomy" id="89957"/>
    <lineage>
        <taxon>Eukaryota</taxon>
        <taxon>Sar</taxon>
        <taxon>Alveolata</taxon>
        <taxon>Dinophyceae</taxon>
        <taxon>Suessiales</taxon>
        <taxon>Suessiaceae</taxon>
        <taxon>Polarella</taxon>
    </lineage>
</organism>
<comment type="caution">
    <text evidence="1">The sequence shown here is derived from an EMBL/GenBank/DDBJ whole genome shotgun (WGS) entry which is preliminary data.</text>
</comment>
<reference evidence="1" key="1">
    <citation type="submission" date="2021-02" db="EMBL/GenBank/DDBJ databases">
        <authorList>
            <person name="Dougan E. K."/>
            <person name="Rhodes N."/>
            <person name="Thang M."/>
            <person name="Chan C."/>
        </authorList>
    </citation>
    <scope>NUCLEOTIDE SEQUENCE</scope>
</reference>
<accession>A0A813HC92</accession>
<evidence type="ECO:0000313" key="1">
    <source>
        <dbReference type="EMBL" id="CAE8635169.1"/>
    </source>
</evidence>
<dbReference type="AlphaFoldDB" id="A0A813HC92"/>
<feature type="non-terminal residue" evidence="1">
    <location>
        <position position="159"/>
    </location>
</feature>
<proteinExistence type="predicted"/>
<dbReference type="EMBL" id="CAJNNV010031253">
    <property type="protein sequence ID" value="CAE8635169.1"/>
    <property type="molecule type" value="Genomic_DNA"/>
</dbReference>